<gene>
    <name evidence="2" type="ORF">J2X09_002124</name>
</gene>
<accession>A0ABU1VA82</accession>
<protein>
    <submittedName>
        <fullName evidence="2">General secretion pathway protein C</fullName>
    </submittedName>
</protein>
<name>A0ABU1VA82_9BURK</name>
<keyword evidence="3" id="KW-1185">Reference proteome</keyword>
<keyword evidence="1" id="KW-0812">Transmembrane</keyword>
<keyword evidence="1" id="KW-0472">Membrane</keyword>
<organism evidence="2 3">
    <name type="scientific">Hydrogenophaga laconesensis</name>
    <dbReference type="NCBI Taxonomy" id="1805971"/>
    <lineage>
        <taxon>Bacteria</taxon>
        <taxon>Pseudomonadati</taxon>
        <taxon>Pseudomonadota</taxon>
        <taxon>Betaproteobacteria</taxon>
        <taxon>Burkholderiales</taxon>
        <taxon>Comamonadaceae</taxon>
        <taxon>Hydrogenophaga</taxon>
    </lineage>
</organism>
<comment type="caution">
    <text evidence="2">The sequence shown here is derived from an EMBL/GenBank/DDBJ whole genome shotgun (WGS) entry which is preliminary data.</text>
</comment>
<feature type="transmembrane region" description="Helical" evidence="1">
    <location>
        <begin position="30"/>
        <end position="52"/>
    </location>
</feature>
<keyword evidence="1" id="KW-1133">Transmembrane helix</keyword>
<evidence type="ECO:0000256" key="1">
    <source>
        <dbReference type="SAM" id="Phobius"/>
    </source>
</evidence>
<proteinExistence type="predicted"/>
<dbReference type="EMBL" id="JAVDWE010000005">
    <property type="protein sequence ID" value="MDR7094383.1"/>
    <property type="molecule type" value="Genomic_DNA"/>
</dbReference>
<reference evidence="2 3" key="1">
    <citation type="submission" date="2023-07" db="EMBL/GenBank/DDBJ databases">
        <title>Sorghum-associated microbial communities from plants grown in Nebraska, USA.</title>
        <authorList>
            <person name="Schachtman D."/>
        </authorList>
    </citation>
    <scope>NUCLEOTIDE SEQUENCE [LARGE SCALE GENOMIC DNA]</scope>
    <source>
        <strain evidence="2 3">BE240</strain>
    </source>
</reference>
<evidence type="ECO:0000313" key="2">
    <source>
        <dbReference type="EMBL" id="MDR7094383.1"/>
    </source>
</evidence>
<dbReference type="Proteomes" id="UP001265550">
    <property type="component" value="Unassembled WGS sequence"/>
</dbReference>
<evidence type="ECO:0000313" key="3">
    <source>
        <dbReference type="Proteomes" id="UP001265550"/>
    </source>
</evidence>
<sequence length="168" mass="16810">MNKAPAFGHSGFLMESPAALQTAGRRGPTIAAGLLWLAAGLSAGYWVLLAWGRSPVTPVSAMAPARTAAETTAVARTLGALPAAVPTGAVASAAPPRYNLLGVVAVGTRDGAALIAIDGQPPRPYRIGAPLDGGLILQSVTRGGARLGPSLEAPTSMELTVPQVATTP</sequence>
<dbReference type="RefSeq" id="WP_204733390.1">
    <property type="nucleotide sequence ID" value="NZ_JAVDWE010000005.1"/>
</dbReference>